<gene>
    <name evidence="3" type="ORF">DFJ69_2530</name>
</gene>
<keyword evidence="4" id="KW-1185">Reference proteome</keyword>
<dbReference type="Pfam" id="PF13449">
    <property type="entry name" value="Phytase-like"/>
    <property type="match status" value="1"/>
</dbReference>
<dbReference type="Gene3D" id="2.130.10.10">
    <property type="entry name" value="YVTN repeat-like/Quinoprotein amine dehydrogenase"/>
    <property type="match status" value="1"/>
</dbReference>
<evidence type="ECO:0000313" key="4">
    <source>
        <dbReference type="Proteomes" id="UP000256661"/>
    </source>
</evidence>
<evidence type="ECO:0000259" key="2">
    <source>
        <dbReference type="Pfam" id="PF13449"/>
    </source>
</evidence>
<proteinExistence type="predicted"/>
<dbReference type="RefSeq" id="WP_116022620.1">
    <property type="nucleotide sequence ID" value="NZ_QTTT01000001.1"/>
</dbReference>
<accession>A0A3D9SWY0</accession>
<sequence length="751" mass="78349">MKSRARRTGLAAAAITTGLTGLVAVHPASAAPGGPGAHFERVATYPVYQNRPVGAPAAESTVAEISTVSADGRTLVYTDAVGGRIGFLDISDPARPQGRGTFSLGADEEPTSVTVVGPYALVVVDTSKSFTAPSGRLDVLRVADRTKVRSIDLGGQPDAIALSGDGRYGAIVIENQRDEEAAGGALPQTPGGFLQILDLGGKAPQAWALRKVAFTGPAGAALPEFLSAGLDTPQDPEPEYVAVNDTGKAAVTLQENNGVAIVDLATGKVERVFSAGRVTVTGVDTQKDGAIDLTGTVKDAPREPDAIAWIDAHTLATANEGDWKGGSRGWTVFNDTGKVLWDAGNTFEHLAVRYGHHNDGRAGKKGAEPEGLSVATYQGRRYAFVGSERANFVGVYDVSRPTAPKFVQFLPTNAGPEGLLPVPSRGLFVVSSEEDNAGAGLRAGVQIFRLGKPTVPGLAASKPMGWGALSGLSPVPGDRHGLYAVSDSVYNPAQIYRIDTRRTPASITGAITVTKGGAPVAYDAEGIIARPKGGFWLASEGDPAEKRQNLLVRLDSKGAVKKEIPLPADIAARVGKQGFEGVAVTGGGSREQVWVAFQRPLTGDPENVVRVGRHSVADGTWTWYGYPLEPSVSADNWNGLSELIVAGDGLAVVERDKASGPLAAHKKIYSVALPKGSPAPGTLPVLRKKVVRDLLPDLRGLGGWVQEKVEGLAIAGDGRVWVVTDNDGVKDATGETVFFSPGTAGRLFGRR</sequence>
<feature type="chain" id="PRO_5017827225" description="Phytase-like domain-containing protein" evidence="1">
    <location>
        <begin position="31"/>
        <end position="751"/>
    </location>
</feature>
<dbReference type="OrthoDB" id="1016457at2"/>
<name>A0A3D9SWY0_9ACTN</name>
<dbReference type="PANTHER" id="PTHR46928">
    <property type="entry name" value="MESENCHYME-SPECIFIC CELL SURFACE GLYCOPROTEIN"/>
    <property type="match status" value="1"/>
</dbReference>
<dbReference type="InterPro" id="IPR015943">
    <property type="entry name" value="WD40/YVTN_repeat-like_dom_sf"/>
</dbReference>
<feature type="signal peptide" evidence="1">
    <location>
        <begin position="1"/>
        <end position="30"/>
    </location>
</feature>
<dbReference type="InterPro" id="IPR052956">
    <property type="entry name" value="Mesenchyme-surface_protein"/>
</dbReference>
<organism evidence="3 4">
    <name type="scientific">Thermomonospora umbrina</name>
    <dbReference type="NCBI Taxonomy" id="111806"/>
    <lineage>
        <taxon>Bacteria</taxon>
        <taxon>Bacillati</taxon>
        <taxon>Actinomycetota</taxon>
        <taxon>Actinomycetes</taxon>
        <taxon>Streptosporangiales</taxon>
        <taxon>Thermomonosporaceae</taxon>
        <taxon>Thermomonospora</taxon>
    </lineage>
</organism>
<dbReference type="Proteomes" id="UP000256661">
    <property type="component" value="Unassembled WGS sequence"/>
</dbReference>
<reference evidence="3 4" key="1">
    <citation type="submission" date="2018-08" db="EMBL/GenBank/DDBJ databases">
        <title>Sequencing the genomes of 1000 actinobacteria strains.</title>
        <authorList>
            <person name="Klenk H.-P."/>
        </authorList>
    </citation>
    <scope>NUCLEOTIDE SEQUENCE [LARGE SCALE GENOMIC DNA]</scope>
    <source>
        <strain evidence="3 4">DSM 43927</strain>
    </source>
</reference>
<protein>
    <recommendedName>
        <fullName evidence="2">Phytase-like domain-containing protein</fullName>
    </recommendedName>
</protein>
<dbReference type="AlphaFoldDB" id="A0A3D9SWY0"/>
<dbReference type="EMBL" id="QTTT01000001">
    <property type="protein sequence ID" value="REE97074.1"/>
    <property type="molecule type" value="Genomic_DNA"/>
</dbReference>
<comment type="caution">
    <text evidence="3">The sequence shown here is derived from an EMBL/GenBank/DDBJ whole genome shotgun (WGS) entry which is preliminary data.</text>
</comment>
<dbReference type="InterPro" id="IPR011044">
    <property type="entry name" value="Quino_amine_DH_bsu"/>
</dbReference>
<evidence type="ECO:0000313" key="3">
    <source>
        <dbReference type="EMBL" id="REE97074.1"/>
    </source>
</evidence>
<evidence type="ECO:0000256" key="1">
    <source>
        <dbReference type="SAM" id="SignalP"/>
    </source>
</evidence>
<dbReference type="SUPFAM" id="SSF50969">
    <property type="entry name" value="YVTN repeat-like/Quinoprotein amine dehydrogenase"/>
    <property type="match status" value="1"/>
</dbReference>
<dbReference type="InterPro" id="IPR027372">
    <property type="entry name" value="Phytase-like_dom"/>
</dbReference>
<keyword evidence="1" id="KW-0732">Signal</keyword>
<feature type="domain" description="Phytase-like" evidence="2">
    <location>
        <begin position="465"/>
        <end position="727"/>
    </location>
</feature>
<dbReference type="PANTHER" id="PTHR46928:SF1">
    <property type="entry name" value="MESENCHYME-SPECIFIC CELL SURFACE GLYCOPROTEIN"/>
    <property type="match status" value="1"/>
</dbReference>